<dbReference type="SUPFAM" id="SSF47473">
    <property type="entry name" value="EF-hand"/>
    <property type="match status" value="1"/>
</dbReference>
<dbReference type="OrthoDB" id="418675at2759"/>
<protein>
    <submittedName>
        <fullName evidence="2">Uncharacterized protein</fullName>
    </submittedName>
</protein>
<evidence type="ECO:0000313" key="3">
    <source>
        <dbReference type="Proteomes" id="UP000002630"/>
    </source>
</evidence>
<name>D7FYD7_ECTSI</name>
<dbReference type="Proteomes" id="UP000002630">
    <property type="component" value="Unassembled WGS sequence"/>
</dbReference>
<keyword evidence="3" id="KW-1185">Reference proteome</keyword>
<dbReference type="AlphaFoldDB" id="D7FYD7"/>
<keyword evidence="1" id="KW-0106">Calcium</keyword>
<dbReference type="InterPro" id="IPR018247">
    <property type="entry name" value="EF_Hand_1_Ca_BS"/>
</dbReference>
<dbReference type="InterPro" id="IPR011992">
    <property type="entry name" value="EF-hand-dom_pair"/>
</dbReference>
<dbReference type="Gene3D" id="1.10.238.10">
    <property type="entry name" value="EF-hand"/>
    <property type="match status" value="1"/>
</dbReference>
<evidence type="ECO:0000256" key="1">
    <source>
        <dbReference type="ARBA" id="ARBA00022837"/>
    </source>
</evidence>
<organism evidence="2 3">
    <name type="scientific">Ectocarpus siliculosus</name>
    <name type="common">Brown alga</name>
    <name type="synonym">Conferva siliculosa</name>
    <dbReference type="NCBI Taxonomy" id="2880"/>
    <lineage>
        <taxon>Eukaryota</taxon>
        <taxon>Sar</taxon>
        <taxon>Stramenopiles</taxon>
        <taxon>Ochrophyta</taxon>
        <taxon>PX clade</taxon>
        <taxon>Phaeophyceae</taxon>
        <taxon>Ectocarpales</taxon>
        <taxon>Ectocarpaceae</taxon>
        <taxon>Ectocarpus</taxon>
    </lineage>
</organism>
<dbReference type="InParanoid" id="D7FYD7"/>
<gene>
    <name evidence="2" type="ORF">Esi_0342_0011</name>
</gene>
<accession>D7FYD7</accession>
<dbReference type="PROSITE" id="PS00018">
    <property type="entry name" value="EF_HAND_1"/>
    <property type="match status" value="2"/>
</dbReference>
<dbReference type="EMBL" id="FN649760">
    <property type="protein sequence ID" value="CBJ32479.1"/>
    <property type="molecule type" value="Genomic_DNA"/>
</dbReference>
<reference evidence="2 3" key="1">
    <citation type="journal article" date="2010" name="Nature">
        <title>The Ectocarpus genome and the independent evolution of multicellularity in brown algae.</title>
        <authorList>
            <person name="Cock J.M."/>
            <person name="Sterck L."/>
            <person name="Rouze P."/>
            <person name="Scornet D."/>
            <person name="Allen A.E."/>
            <person name="Amoutzias G."/>
            <person name="Anthouard V."/>
            <person name="Artiguenave F."/>
            <person name="Aury J.M."/>
            <person name="Badger J.H."/>
            <person name="Beszteri B."/>
            <person name="Billiau K."/>
            <person name="Bonnet E."/>
            <person name="Bothwell J.H."/>
            <person name="Bowler C."/>
            <person name="Boyen C."/>
            <person name="Brownlee C."/>
            <person name="Carrano C.J."/>
            <person name="Charrier B."/>
            <person name="Cho G.Y."/>
            <person name="Coelho S.M."/>
            <person name="Collen J."/>
            <person name="Corre E."/>
            <person name="Da Silva C."/>
            <person name="Delage L."/>
            <person name="Delaroque N."/>
            <person name="Dittami S.M."/>
            <person name="Doulbeau S."/>
            <person name="Elias M."/>
            <person name="Farnham G."/>
            <person name="Gachon C.M."/>
            <person name="Gschloessl B."/>
            <person name="Heesch S."/>
            <person name="Jabbari K."/>
            <person name="Jubin C."/>
            <person name="Kawai H."/>
            <person name="Kimura K."/>
            <person name="Kloareg B."/>
            <person name="Kupper F.C."/>
            <person name="Lang D."/>
            <person name="Le Bail A."/>
            <person name="Leblanc C."/>
            <person name="Lerouge P."/>
            <person name="Lohr M."/>
            <person name="Lopez P.J."/>
            <person name="Martens C."/>
            <person name="Maumus F."/>
            <person name="Michel G."/>
            <person name="Miranda-Saavedra D."/>
            <person name="Morales J."/>
            <person name="Moreau H."/>
            <person name="Motomura T."/>
            <person name="Nagasato C."/>
            <person name="Napoli C.A."/>
            <person name="Nelson D.R."/>
            <person name="Nyvall-Collen P."/>
            <person name="Peters A.F."/>
            <person name="Pommier C."/>
            <person name="Potin P."/>
            <person name="Poulain J."/>
            <person name="Quesneville H."/>
            <person name="Read B."/>
            <person name="Rensing S.A."/>
            <person name="Ritter A."/>
            <person name="Rousvoal S."/>
            <person name="Samanta M."/>
            <person name="Samson G."/>
            <person name="Schroeder D.C."/>
            <person name="Segurens B."/>
            <person name="Strittmatter M."/>
            <person name="Tonon T."/>
            <person name="Tregear J.W."/>
            <person name="Valentin K."/>
            <person name="von Dassow P."/>
            <person name="Yamagishi T."/>
            <person name="Van de Peer Y."/>
            <person name="Wincker P."/>
        </authorList>
    </citation>
    <scope>NUCLEOTIDE SEQUENCE [LARGE SCALE GENOMIC DNA]</scope>
    <source>
        <strain evidence="3">Ec32 / CCAP1310/4</strain>
    </source>
</reference>
<proteinExistence type="predicted"/>
<evidence type="ECO:0000313" key="2">
    <source>
        <dbReference type="EMBL" id="CBJ32479.1"/>
    </source>
</evidence>
<sequence>MRQRITPQLPDLKDQPAEWFKYWDEDESGSLERPEIVRALIKTIPEFTGRDEGWLGGTFAAIWSIIDPDEDGSITGAEFMMPGGLYETLVANFCRHRIDG</sequence>